<feature type="region of interest" description="Disordered" evidence="1">
    <location>
        <begin position="104"/>
        <end position="189"/>
    </location>
</feature>
<dbReference type="Gene3D" id="2.40.50.140">
    <property type="entry name" value="Nucleic acid-binding proteins"/>
    <property type="match status" value="1"/>
</dbReference>
<reference evidence="2" key="1">
    <citation type="submission" date="2023-07" db="EMBL/GenBank/DDBJ databases">
        <title>Comparative genomics of wheat-associated soil bacteria to identify genetic determinants of phenazine resistance.</title>
        <authorList>
            <person name="Mouncey N."/>
        </authorList>
    </citation>
    <scope>NUCLEOTIDE SEQUENCE</scope>
    <source>
        <strain evidence="2">V4I22</strain>
    </source>
</reference>
<feature type="compositionally biased region" description="Basic and acidic residues" evidence="1">
    <location>
        <begin position="180"/>
        <end position="189"/>
    </location>
</feature>
<name>A0AAW8F1U0_9ACTN</name>
<accession>A0AAW8F1U0</accession>
<evidence type="ECO:0000256" key="1">
    <source>
        <dbReference type="SAM" id="MobiDB-lite"/>
    </source>
</evidence>
<protein>
    <recommendedName>
        <fullName evidence="4">DNA ligase (ATP)</fullName>
    </recommendedName>
</protein>
<proteinExistence type="predicted"/>
<evidence type="ECO:0000313" key="2">
    <source>
        <dbReference type="EMBL" id="MDQ0904039.1"/>
    </source>
</evidence>
<organism evidence="2 3">
    <name type="scientific">Streptomyces canus</name>
    <dbReference type="NCBI Taxonomy" id="58343"/>
    <lineage>
        <taxon>Bacteria</taxon>
        <taxon>Bacillati</taxon>
        <taxon>Actinomycetota</taxon>
        <taxon>Actinomycetes</taxon>
        <taxon>Kitasatosporales</taxon>
        <taxon>Streptomycetaceae</taxon>
        <taxon>Streptomyces</taxon>
        <taxon>Streptomyces aurantiacus group</taxon>
    </lineage>
</organism>
<gene>
    <name evidence="2" type="ORF">QFZ22_000024</name>
</gene>
<dbReference type="AlphaFoldDB" id="A0AAW8F1U0"/>
<dbReference type="Proteomes" id="UP001234216">
    <property type="component" value="Unassembled WGS sequence"/>
</dbReference>
<evidence type="ECO:0000313" key="3">
    <source>
        <dbReference type="Proteomes" id="UP001234216"/>
    </source>
</evidence>
<feature type="compositionally biased region" description="Basic residues" evidence="1">
    <location>
        <begin position="104"/>
        <end position="113"/>
    </location>
</feature>
<sequence length="189" mass="20221">MRETAEAIVGAVTGSLTAPRGLLVGRYDHDGRLQYTGRTTTLTRTASTAVAGQLASAQHGHPWTGWSFSAGWGSRETLNVTLVEPDLVVEVGVDVARDAAGRWRHPARWHRARRPDLSPRRRPPPDVTAALTAAGRGGPADAQPAERAPIPGCVRAAHPAHPHPQLQPGHGRRGSQRGCQRPDHAVGPW</sequence>
<dbReference type="RefSeq" id="WP_306971522.1">
    <property type="nucleotide sequence ID" value="NZ_JAUSZV010000001.1"/>
</dbReference>
<dbReference type="EMBL" id="JAUSZV010000001">
    <property type="protein sequence ID" value="MDQ0904039.1"/>
    <property type="molecule type" value="Genomic_DNA"/>
</dbReference>
<evidence type="ECO:0008006" key="4">
    <source>
        <dbReference type="Google" id="ProtNLM"/>
    </source>
</evidence>
<dbReference type="InterPro" id="IPR012340">
    <property type="entry name" value="NA-bd_OB-fold"/>
</dbReference>
<comment type="caution">
    <text evidence="2">The sequence shown here is derived from an EMBL/GenBank/DDBJ whole genome shotgun (WGS) entry which is preliminary data.</text>
</comment>